<feature type="chain" id="PRO_5043642942" evidence="2">
    <location>
        <begin position="20"/>
        <end position="198"/>
    </location>
</feature>
<proteinExistence type="predicted"/>
<evidence type="ECO:0000313" key="4">
    <source>
        <dbReference type="Proteomes" id="UP001445076"/>
    </source>
</evidence>
<reference evidence="3 4" key="1">
    <citation type="journal article" date="2024" name="BMC Genomics">
        <title>Genome assembly of redclaw crayfish (Cherax quadricarinatus) provides insights into its immune adaptation and hypoxia tolerance.</title>
        <authorList>
            <person name="Liu Z."/>
            <person name="Zheng J."/>
            <person name="Li H."/>
            <person name="Fang K."/>
            <person name="Wang S."/>
            <person name="He J."/>
            <person name="Zhou D."/>
            <person name="Weng S."/>
            <person name="Chi M."/>
            <person name="Gu Z."/>
            <person name="He J."/>
            <person name="Li F."/>
            <person name="Wang M."/>
        </authorList>
    </citation>
    <scope>NUCLEOTIDE SEQUENCE [LARGE SCALE GENOMIC DNA]</scope>
    <source>
        <strain evidence="3">ZL_2023a</strain>
    </source>
</reference>
<name>A0AAW0WW64_CHEQU</name>
<evidence type="ECO:0000313" key="3">
    <source>
        <dbReference type="EMBL" id="KAK8731487.1"/>
    </source>
</evidence>
<gene>
    <name evidence="3" type="ORF">OTU49_007628</name>
</gene>
<dbReference type="Proteomes" id="UP001445076">
    <property type="component" value="Unassembled WGS sequence"/>
</dbReference>
<comment type="caution">
    <text evidence="3">The sequence shown here is derived from an EMBL/GenBank/DDBJ whole genome shotgun (WGS) entry which is preliminary data.</text>
</comment>
<feature type="region of interest" description="Disordered" evidence="1">
    <location>
        <begin position="161"/>
        <end position="198"/>
    </location>
</feature>
<keyword evidence="4" id="KW-1185">Reference proteome</keyword>
<feature type="signal peptide" evidence="2">
    <location>
        <begin position="1"/>
        <end position="19"/>
    </location>
</feature>
<evidence type="ECO:0000256" key="1">
    <source>
        <dbReference type="SAM" id="MobiDB-lite"/>
    </source>
</evidence>
<accession>A0AAW0WW64</accession>
<dbReference type="AlphaFoldDB" id="A0AAW0WW64"/>
<sequence length="198" mass="22004">MKSVFLLMLFCFYLVKVQSMNEEPVATDGNSTAPDDTLVNERYVGGCTTRDECKDKRGVCKTKCEAHEDSILHGCSGHGCWCCFKRCKANEECREAKGKCQSKSCGSNRREIHKGCGKGCWCCAPRREYEHGGYGGHGKIRVAEAETANGMNEGDEGVIRVNENNEAQEDTAQERVAQEEEEEEIVDGEGEEGQEEEE</sequence>
<feature type="compositionally biased region" description="Acidic residues" evidence="1">
    <location>
        <begin position="179"/>
        <end position="198"/>
    </location>
</feature>
<protein>
    <submittedName>
        <fullName evidence="3">Uncharacterized protein</fullName>
    </submittedName>
</protein>
<organism evidence="3 4">
    <name type="scientific">Cherax quadricarinatus</name>
    <name type="common">Australian red claw crayfish</name>
    <dbReference type="NCBI Taxonomy" id="27406"/>
    <lineage>
        <taxon>Eukaryota</taxon>
        <taxon>Metazoa</taxon>
        <taxon>Ecdysozoa</taxon>
        <taxon>Arthropoda</taxon>
        <taxon>Crustacea</taxon>
        <taxon>Multicrustacea</taxon>
        <taxon>Malacostraca</taxon>
        <taxon>Eumalacostraca</taxon>
        <taxon>Eucarida</taxon>
        <taxon>Decapoda</taxon>
        <taxon>Pleocyemata</taxon>
        <taxon>Astacidea</taxon>
        <taxon>Parastacoidea</taxon>
        <taxon>Parastacidae</taxon>
        <taxon>Cherax</taxon>
    </lineage>
</organism>
<keyword evidence="2" id="KW-0732">Signal</keyword>
<evidence type="ECO:0000256" key="2">
    <source>
        <dbReference type="SAM" id="SignalP"/>
    </source>
</evidence>
<dbReference type="EMBL" id="JARKIK010000061">
    <property type="protein sequence ID" value="KAK8731487.1"/>
    <property type="molecule type" value="Genomic_DNA"/>
</dbReference>